<comment type="caution">
    <text evidence="6">The sequence shown here is derived from an EMBL/GenBank/DDBJ whole genome shotgun (WGS) entry which is preliminary data.</text>
</comment>
<dbReference type="InterPro" id="IPR015300">
    <property type="entry name" value="DNA-bd_pseudobarrel_sf"/>
</dbReference>
<keyword evidence="4" id="KW-0804">Transcription</keyword>
<evidence type="ECO:0008006" key="8">
    <source>
        <dbReference type="Google" id="ProtNLM"/>
    </source>
</evidence>
<name>A0ABU6ZUW6_9FABA</name>
<keyword evidence="5" id="KW-0539">Nucleus</keyword>
<dbReference type="SUPFAM" id="SSF101936">
    <property type="entry name" value="DNA-binding pseudobarrel domain"/>
    <property type="match status" value="1"/>
</dbReference>
<evidence type="ECO:0000313" key="6">
    <source>
        <dbReference type="EMBL" id="MED6225822.1"/>
    </source>
</evidence>
<protein>
    <recommendedName>
        <fullName evidence="8">TF-B3 domain-containing protein</fullName>
    </recommendedName>
</protein>
<keyword evidence="2" id="KW-0805">Transcription regulation</keyword>
<organism evidence="6 7">
    <name type="scientific">Stylosanthes scabra</name>
    <dbReference type="NCBI Taxonomy" id="79078"/>
    <lineage>
        <taxon>Eukaryota</taxon>
        <taxon>Viridiplantae</taxon>
        <taxon>Streptophyta</taxon>
        <taxon>Embryophyta</taxon>
        <taxon>Tracheophyta</taxon>
        <taxon>Spermatophyta</taxon>
        <taxon>Magnoliopsida</taxon>
        <taxon>eudicotyledons</taxon>
        <taxon>Gunneridae</taxon>
        <taxon>Pentapetalae</taxon>
        <taxon>rosids</taxon>
        <taxon>fabids</taxon>
        <taxon>Fabales</taxon>
        <taxon>Fabaceae</taxon>
        <taxon>Papilionoideae</taxon>
        <taxon>50 kb inversion clade</taxon>
        <taxon>dalbergioids sensu lato</taxon>
        <taxon>Dalbergieae</taxon>
        <taxon>Pterocarpus clade</taxon>
        <taxon>Stylosanthes</taxon>
    </lineage>
</organism>
<gene>
    <name evidence="6" type="ORF">PIB30_097400</name>
</gene>
<dbReference type="EMBL" id="JASCZI010274253">
    <property type="protein sequence ID" value="MED6225822.1"/>
    <property type="molecule type" value="Genomic_DNA"/>
</dbReference>
<evidence type="ECO:0000313" key="7">
    <source>
        <dbReference type="Proteomes" id="UP001341840"/>
    </source>
</evidence>
<dbReference type="Proteomes" id="UP001341840">
    <property type="component" value="Unassembled WGS sequence"/>
</dbReference>
<reference evidence="6 7" key="1">
    <citation type="journal article" date="2023" name="Plants (Basel)">
        <title>Bridging the Gap: Combining Genomics and Transcriptomics Approaches to Understand Stylosanthes scabra, an Orphan Legume from the Brazilian Caatinga.</title>
        <authorList>
            <person name="Ferreira-Neto J.R.C."/>
            <person name="da Silva M.D."/>
            <person name="Binneck E."/>
            <person name="de Melo N.F."/>
            <person name="da Silva R.H."/>
            <person name="de Melo A.L.T.M."/>
            <person name="Pandolfi V."/>
            <person name="Bustamante F.O."/>
            <person name="Brasileiro-Vidal A.C."/>
            <person name="Benko-Iseppon A.M."/>
        </authorList>
    </citation>
    <scope>NUCLEOTIDE SEQUENCE [LARGE SCALE GENOMIC DNA]</scope>
    <source>
        <tissue evidence="6">Leaves</tissue>
    </source>
</reference>
<evidence type="ECO:0000256" key="1">
    <source>
        <dbReference type="ARBA" id="ARBA00004123"/>
    </source>
</evidence>
<dbReference type="Gene3D" id="2.40.330.10">
    <property type="entry name" value="DNA-binding pseudobarrel domain"/>
    <property type="match status" value="1"/>
</dbReference>
<evidence type="ECO:0000256" key="3">
    <source>
        <dbReference type="ARBA" id="ARBA00023125"/>
    </source>
</evidence>
<sequence>MALIAYRDEPKRKFRSMESMWPTDRDRVITPRLYHNQDERPFPGYFLARYGHEIGWQMFTIDDSDNCLEFNLVGKGKKVVLPKEAFERIRKFYSVGRGIILQLKYVGLRIFFLTLLDRSNEEIATSPILDVYVGSVLTPSTLSKIESTFNLKYEKPDTEFESRRHSHNALHKQSSETMLFIGQIIPSSQRKTLTTSDAYGSDLYVPADLRRELEFYGINKIWIVIGPPNPEGNVFQLMLRNSRERPGEFRFGLEWSTCCKRYKLRPGDICTFQNITAANYQMELTIERKGTI</sequence>
<evidence type="ECO:0000256" key="4">
    <source>
        <dbReference type="ARBA" id="ARBA00023163"/>
    </source>
</evidence>
<dbReference type="InterPro" id="IPR003340">
    <property type="entry name" value="B3_DNA-bd"/>
</dbReference>
<dbReference type="CDD" id="cd10017">
    <property type="entry name" value="B3_DNA"/>
    <property type="match status" value="1"/>
</dbReference>
<keyword evidence="3" id="KW-0238">DNA-binding</keyword>
<keyword evidence="7" id="KW-1185">Reference proteome</keyword>
<comment type="subcellular location">
    <subcellularLocation>
        <location evidence="1">Nucleus</location>
    </subcellularLocation>
</comment>
<evidence type="ECO:0000256" key="2">
    <source>
        <dbReference type="ARBA" id="ARBA00023015"/>
    </source>
</evidence>
<proteinExistence type="predicted"/>
<accession>A0ABU6ZUW6</accession>
<evidence type="ECO:0000256" key="5">
    <source>
        <dbReference type="ARBA" id="ARBA00023242"/>
    </source>
</evidence>